<dbReference type="InterPro" id="IPR020946">
    <property type="entry name" value="Flavin_mOase-like"/>
</dbReference>
<comment type="similarity">
    <text evidence="1">Belongs to the FAD-binding monooxygenase family.</text>
</comment>
<reference evidence="7" key="1">
    <citation type="journal article" date="2019" name="Int. J. Syst. Evol. Microbiol.">
        <title>The Global Catalogue of Microorganisms (GCM) 10K type strain sequencing project: providing services to taxonomists for standard genome sequencing and annotation.</title>
        <authorList>
            <consortium name="The Broad Institute Genomics Platform"/>
            <consortium name="The Broad Institute Genome Sequencing Center for Infectious Disease"/>
            <person name="Wu L."/>
            <person name="Ma J."/>
        </authorList>
    </citation>
    <scope>NUCLEOTIDE SEQUENCE [LARGE SCALE GENOMIC DNA]</scope>
    <source>
        <strain evidence="7">JCM 18532</strain>
    </source>
</reference>
<dbReference type="PRINTS" id="PR00370">
    <property type="entry name" value="FMOXYGENASE"/>
</dbReference>
<comment type="caution">
    <text evidence="6">The sequence shown here is derived from an EMBL/GenBank/DDBJ whole genome shotgun (WGS) entry which is preliminary data.</text>
</comment>
<keyword evidence="4" id="KW-0560">Oxidoreductase</keyword>
<keyword evidence="3" id="KW-0274">FAD</keyword>
<feature type="region of interest" description="Disordered" evidence="5">
    <location>
        <begin position="643"/>
        <end position="671"/>
    </location>
</feature>
<evidence type="ECO:0000256" key="4">
    <source>
        <dbReference type="ARBA" id="ARBA00023002"/>
    </source>
</evidence>
<evidence type="ECO:0000256" key="2">
    <source>
        <dbReference type="ARBA" id="ARBA00022630"/>
    </source>
</evidence>
<dbReference type="PANTHER" id="PTHR42877:SF4">
    <property type="entry name" value="FAD_NAD(P)-BINDING DOMAIN-CONTAINING PROTEIN-RELATED"/>
    <property type="match status" value="1"/>
</dbReference>
<keyword evidence="7" id="KW-1185">Reference proteome</keyword>
<protein>
    <submittedName>
        <fullName evidence="6">NAD(P)/FAD-dependent oxidoreductase</fullName>
    </submittedName>
</protein>
<gene>
    <name evidence="6" type="ORF">GCM10023350_03060</name>
</gene>
<keyword evidence="2" id="KW-0285">Flavoprotein</keyword>
<proteinExistence type="inferred from homology"/>
<accession>A0ABP8YA01</accession>
<dbReference type="Proteomes" id="UP001499882">
    <property type="component" value="Unassembled WGS sequence"/>
</dbReference>
<evidence type="ECO:0000313" key="6">
    <source>
        <dbReference type="EMBL" id="GAA4724153.1"/>
    </source>
</evidence>
<dbReference type="Pfam" id="PF00743">
    <property type="entry name" value="FMO-like"/>
    <property type="match status" value="1"/>
</dbReference>
<dbReference type="InterPro" id="IPR000960">
    <property type="entry name" value="Flavin_mOase"/>
</dbReference>
<evidence type="ECO:0000313" key="7">
    <source>
        <dbReference type="Proteomes" id="UP001499882"/>
    </source>
</evidence>
<dbReference type="PANTHER" id="PTHR42877">
    <property type="entry name" value="L-ORNITHINE N(5)-MONOOXYGENASE-RELATED"/>
    <property type="match status" value="1"/>
</dbReference>
<evidence type="ECO:0000256" key="5">
    <source>
        <dbReference type="SAM" id="MobiDB-lite"/>
    </source>
</evidence>
<evidence type="ECO:0000256" key="3">
    <source>
        <dbReference type="ARBA" id="ARBA00022827"/>
    </source>
</evidence>
<sequence length="671" mass="73734">MTAVLNPPPATLAEASDEFLQTALEEAELPALLCALAHATGDLSLLEGSVRPTGGPLGALVPMQGGMSVEAQKEARRRILHTLRRLRDTEVTPLDLTAPSVLRELLTFVTGPVDDSYVPLMAHELGLPRDAGEPQWNVHDTRPGAKLRAAVIGAGMSGMVMAHRLRQIGADVVVFEKNDDVGGTWLENVYPGCRLDTTNFGYSYSFAQVADWPQQYSPGPAILRYFQRVANDLDLRQVVRFNTEVNRLEYDEQAGTWAVTTRANGTTETIESDIVVSAVGQLNQPNIPGIEGLDGFDGPVVHTARWDSSVDFTDKRVVVIGTGASAFQAIPHLAESASHTTVLQRTPPWMLPAPDYQTAIPQGLGWLLQNVPHYHRWYRFQQFWMTVEGRRHYVTVDPAWESPVSVSAQNEELRLALEGYLHEQFADRPDLLPHVIPDYPPGAKRMLRDDGTWARTLKRDDVDLVVERIDRIEANGVRTTDGALHEADVIVLGTGFRASEFLSPMTVVGRGGVELREAGGTDVRAYLGVTIPGFPNLFCLYGPNTNLVVNGSIVLFSELGTEYIIGCLRMLTERGAQAMEVAPAVFEAYNQRIDEANALMAWGASGVNSWYKSASGRVSQNWPLTVVDYWEMTHDVRPEHYMFSTQSGSSSEGHQQSPGSGAPRAARGVER</sequence>
<feature type="compositionally biased region" description="Low complexity" evidence="5">
    <location>
        <begin position="644"/>
        <end position="661"/>
    </location>
</feature>
<dbReference type="SUPFAM" id="SSF51905">
    <property type="entry name" value="FAD/NAD(P)-binding domain"/>
    <property type="match status" value="2"/>
</dbReference>
<dbReference type="InterPro" id="IPR036188">
    <property type="entry name" value="FAD/NAD-bd_sf"/>
</dbReference>
<dbReference type="Gene3D" id="3.50.50.60">
    <property type="entry name" value="FAD/NAD(P)-binding domain"/>
    <property type="match status" value="2"/>
</dbReference>
<name>A0ABP8YA01_9ACTN</name>
<evidence type="ECO:0000256" key="1">
    <source>
        <dbReference type="ARBA" id="ARBA00010139"/>
    </source>
</evidence>
<dbReference type="InterPro" id="IPR051209">
    <property type="entry name" value="FAD-bind_Monooxygenase_sf"/>
</dbReference>
<organism evidence="6 7">
    <name type="scientific">Nocardioides endophyticus</name>
    <dbReference type="NCBI Taxonomy" id="1353775"/>
    <lineage>
        <taxon>Bacteria</taxon>
        <taxon>Bacillati</taxon>
        <taxon>Actinomycetota</taxon>
        <taxon>Actinomycetes</taxon>
        <taxon>Propionibacteriales</taxon>
        <taxon>Nocardioidaceae</taxon>
        <taxon>Nocardioides</taxon>
    </lineage>
</organism>
<dbReference type="EMBL" id="BAABKN010000004">
    <property type="protein sequence ID" value="GAA4724153.1"/>
    <property type="molecule type" value="Genomic_DNA"/>
</dbReference>